<dbReference type="AlphaFoldDB" id="A0A914IE09"/>
<proteinExistence type="predicted"/>
<organism evidence="1 2">
    <name type="scientific">Globodera rostochiensis</name>
    <name type="common">Golden nematode worm</name>
    <name type="synonym">Heterodera rostochiensis</name>
    <dbReference type="NCBI Taxonomy" id="31243"/>
    <lineage>
        <taxon>Eukaryota</taxon>
        <taxon>Metazoa</taxon>
        <taxon>Ecdysozoa</taxon>
        <taxon>Nematoda</taxon>
        <taxon>Chromadorea</taxon>
        <taxon>Rhabditida</taxon>
        <taxon>Tylenchina</taxon>
        <taxon>Tylenchomorpha</taxon>
        <taxon>Tylenchoidea</taxon>
        <taxon>Heteroderidae</taxon>
        <taxon>Heteroderinae</taxon>
        <taxon>Globodera</taxon>
    </lineage>
</organism>
<evidence type="ECO:0000313" key="2">
    <source>
        <dbReference type="WBParaSite" id="Gr19_v10_g9741.t1"/>
    </source>
</evidence>
<accession>A0A914IE09</accession>
<keyword evidence="1" id="KW-1185">Reference proteome</keyword>
<evidence type="ECO:0000313" key="1">
    <source>
        <dbReference type="Proteomes" id="UP000887572"/>
    </source>
</evidence>
<reference evidence="2" key="1">
    <citation type="submission" date="2022-11" db="UniProtKB">
        <authorList>
            <consortium name="WormBaseParasite"/>
        </authorList>
    </citation>
    <scope>IDENTIFICATION</scope>
</reference>
<name>A0A914IE09_GLORO</name>
<sequence>MKKPLPLKLFFKIGVHETDGKAEFYVTLNGHDKAVNKTVLKYQCPDNVHVPAIQYITVEHKNITLSKVNVSCSSEVNCINNQLT</sequence>
<dbReference type="WBParaSite" id="Gr19_v10_g9741.t1">
    <property type="protein sequence ID" value="Gr19_v10_g9741.t1"/>
    <property type="gene ID" value="Gr19_v10_g9741"/>
</dbReference>
<dbReference type="Proteomes" id="UP000887572">
    <property type="component" value="Unplaced"/>
</dbReference>
<protein>
    <submittedName>
        <fullName evidence="2">Uncharacterized protein</fullName>
    </submittedName>
</protein>